<dbReference type="SUPFAM" id="SSF53187">
    <property type="entry name" value="Zn-dependent exopeptidases"/>
    <property type="match status" value="1"/>
</dbReference>
<dbReference type="PANTHER" id="PTHR43270">
    <property type="entry name" value="BETA-ALA-HIS DIPEPTIDASE"/>
    <property type="match status" value="1"/>
</dbReference>
<evidence type="ECO:0000256" key="1">
    <source>
        <dbReference type="ARBA" id="ARBA00006247"/>
    </source>
</evidence>
<dbReference type="InterPro" id="IPR051458">
    <property type="entry name" value="Cyt/Met_Dipeptidase"/>
</dbReference>
<dbReference type="OrthoDB" id="7832001at2759"/>
<keyword evidence="2" id="KW-0645">Protease</keyword>
<dbReference type="InterPro" id="IPR001261">
    <property type="entry name" value="ArgE/DapE_CS"/>
</dbReference>
<keyword evidence="7" id="KW-1185">Reference proteome</keyword>
<proteinExistence type="inferred from homology"/>
<accession>A0A2V3IE84</accession>
<evidence type="ECO:0000313" key="7">
    <source>
        <dbReference type="Proteomes" id="UP000247409"/>
    </source>
</evidence>
<feature type="domain" description="Peptidase M20 dimerisation" evidence="5">
    <location>
        <begin position="224"/>
        <end position="384"/>
    </location>
</feature>
<evidence type="ECO:0000313" key="6">
    <source>
        <dbReference type="EMBL" id="PXF40396.1"/>
    </source>
</evidence>
<reference evidence="6 7" key="1">
    <citation type="journal article" date="2018" name="Mol. Biol. Evol.">
        <title>Analysis of the draft genome of the red seaweed Gracilariopsis chorda provides insights into genome size evolution in Rhodophyta.</title>
        <authorList>
            <person name="Lee J."/>
            <person name="Yang E.C."/>
            <person name="Graf L."/>
            <person name="Yang J.H."/>
            <person name="Qiu H."/>
            <person name="Zel Zion U."/>
            <person name="Chan C.X."/>
            <person name="Stephens T.G."/>
            <person name="Weber A.P.M."/>
            <person name="Boo G.H."/>
            <person name="Boo S.M."/>
            <person name="Kim K.M."/>
            <person name="Shin Y."/>
            <person name="Jung M."/>
            <person name="Lee S.J."/>
            <person name="Yim H.S."/>
            <person name="Lee J.H."/>
            <person name="Bhattacharya D."/>
            <person name="Yoon H.S."/>
        </authorList>
    </citation>
    <scope>NUCLEOTIDE SEQUENCE [LARGE SCALE GENOMIC DNA]</scope>
    <source>
        <strain evidence="6 7">SKKU-2015</strain>
        <tissue evidence="6">Whole body</tissue>
    </source>
</reference>
<organism evidence="6 7">
    <name type="scientific">Gracilariopsis chorda</name>
    <dbReference type="NCBI Taxonomy" id="448386"/>
    <lineage>
        <taxon>Eukaryota</taxon>
        <taxon>Rhodophyta</taxon>
        <taxon>Florideophyceae</taxon>
        <taxon>Rhodymeniophycidae</taxon>
        <taxon>Gracilariales</taxon>
        <taxon>Gracilariaceae</taxon>
        <taxon>Gracilariopsis</taxon>
    </lineage>
</organism>
<keyword evidence="4" id="KW-0378">Hydrolase</keyword>
<comment type="caution">
    <text evidence="6">The sequence shown here is derived from an EMBL/GenBank/DDBJ whole genome shotgun (WGS) entry which is preliminary data.</text>
</comment>
<protein>
    <submittedName>
        <fullName evidence="6">Cytosolic non-specific dipeptidase</fullName>
    </submittedName>
</protein>
<dbReference type="GO" id="GO:0008233">
    <property type="term" value="F:peptidase activity"/>
    <property type="evidence" value="ECO:0007669"/>
    <property type="project" value="UniProtKB-KW"/>
</dbReference>
<evidence type="ECO:0000256" key="4">
    <source>
        <dbReference type="ARBA" id="ARBA00022801"/>
    </source>
</evidence>
<dbReference type="Pfam" id="PF07687">
    <property type="entry name" value="M20_dimer"/>
    <property type="match status" value="1"/>
</dbReference>
<comment type="similarity">
    <text evidence="1">Belongs to the peptidase M20A family.</text>
</comment>
<gene>
    <name evidence="6" type="ORF">BWQ96_09888</name>
</gene>
<dbReference type="PANTHER" id="PTHR43270:SF4">
    <property type="entry name" value="CARNOSINE DIPEPTIDASE 2, ISOFORM A"/>
    <property type="match status" value="1"/>
</dbReference>
<sequence>MTQNTGDVQPPTKADLFREARELITSNAQVYINRLAEAVAIQSVSTDLSKRNACFQMADLLNQWIEDLGGKSEKVLVGFQELDDGQRFDLPPVILAEFKEEGKEKPTVLVYGHYDVQPANKADGWSSDPFTLTEKNEMLYGRGSTDDKGPILAWLWAIEVYREMELELPVNIKFCLEGMEESNSECLADLLHRESRSDGFLVGVNYIVITDNYWITTNRPCLTYGTRGVASFECEVRGGSQALHSGVYGGCIAEPMTDLIQLLAAVSNGGHGNIDISGCRKEDCEPLDDDEKDLYEGISFDTDQFRKEAGNVPSLVGDTATEVLMNRWRYPSLSFHGIEGAYSGHGLKTIIPGSVIGKFSMRLVPGQDSKKVEEEVEKVLRERFSQLKSSNELRITSSSSEAWLANPKSPLYQAGASALLKVHGIRPDFTREGGSIPITGTLQKILKVETMLLPLGASDDGAHSENEKIGKKNYIQAVHTLFVLLEEIDRIHQTMGKQNVSQPRKKGALGRLKDIWYGLS</sequence>
<dbReference type="Pfam" id="PF01546">
    <property type="entry name" value="Peptidase_M20"/>
    <property type="match status" value="1"/>
</dbReference>
<name>A0A2V3IE84_9FLOR</name>
<dbReference type="Gene3D" id="3.30.70.360">
    <property type="match status" value="1"/>
</dbReference>
<evidence type="ECO:0000256" key="3">
    <source>
        <dbReference type="ARBA" id="ARBA00022723"/>
    </source>
</evidence>
<dbReference type="InterPro" id="IPR002933">
    <property type="entry name" value="Peptidase_M20"/>
</dbReference>
<dbReference type="GO" id="GO:0006508">
    <property type="term" value="P:proteolysis"/>
    <property type="evidence" value="ECO:0007669"/>
    <property type="project" value="UniProtKB-KW"/>
</dbReference>
<dbReference type="Gene3D" id="3.40.630.10">
    <property type="entry name" value="Zn peptidases"/>
    <property type="match status" value="1"/>
</dbReference>
<dbReference type="EMBL" id="NBIV01000300">
    <property type="protein sequence ID" value="PXF40396.1"/>
    <property type="molecule type" value="Genomic_DNA"/>
</dbReference>
<keyword evidence="3" id="KW-0479">Metal-binding</keyword>
<dbReference type="Proteomes" id="UP000247409">
    <property type="component" value="Unassembled WGS sequence"/>
</dbReference>
<evidence type="ECO:0000256" key="2">
    <source>
        <dbReference type="ARBA" id="ARBA00022670"/>
    </source>
</evidence>
<dbReference type="STRING" id="448386.A0A2V3IE84"/>
<evidence type="ECO:0000259" key="5">
    <source>
        <dbReference type="Pfam" id="PF07687"/>
    </source>
</evidence>
<dbReference type="AlphaFoldDB" id="A0A2V3IE84"/>
<dbReference type="InterPro" id="IPR011650">
    <property type="entry name" value="Peptidase_M20_dimer"/>
</dbReference>
<dbReference type="PROSITE" id="PS00759">
    <property type="entry name" value="ARGE_DAPE_CPG2_2"/>
    <property type="match status" value="1"/>
</dbReference>
<dbReference type="GO" id="GO:0046872">
    <property type="term" value="F:metal ion binding"/>
    <property type="evidence" value="ECO:0007669"/>
    <property type="project" value="UniProtKB-KW"/>
</dbReference>